<feature type="non-terminal residue" evidence="2">
    <location>
        <position position="1"/>
    </location>
</feature>
<feature type="compositionally biased region" description="Basic and acidic residues" evidence="1">
    <location>
        <begin position="105"/>
        <end position="116"/>
    </location>
</feature>
<feature type="region of interest" description="Disordered" evidence="1">
    <location>
        <begin position="51"/>
        <end position="116"/>
    </location>
</feature>
<protein>
    <submittedName>
        <fullName evidence="2">Uncharacterized protein</fullName>
    </submittedName>
</protein>
<gene>
    <name evidence="2" type="ORF">OTI717_LOCUS35207</name>
</gene>
<dbReference type="EMBL" id="CAJOAX010013370">
    <property type="protein sequence ID" value="CAF4129464.1"/>
    <property type="molecule type" value="Genomic_DNA"/>
</dbReference>
<accession>A0A819WZT7</accession>
<evidence type="ECO:0000256" key="1">
    <source>
        <dbReference type="SAM" id="MobiDB-lite"/>
    </source>
</evidence>
<feature type="compositionally biased region" description="Basic residues" evidence="1">
    <location>
        <begin position="74"/>
        <end position="94"/>
    </location>
</feature>
<comment type="caution">
    <text evidence="2">The sequence shown here is derived from an EMBL/GenBank/DDBJ whole genome shotgun (WGS) entry which is preliminary data.</text>
</comment>
<feature type="compositionally biased region" description="Polar residues" evidence="1">
    <location>
        <begin position="51"/>
        <end position="66"/>
    </location>
</feature>
<evidence type="ECO:0000313" key="3">
    <source>
        <dbReference type="Proteomes" id="UP000663823"/>
    </source>
</evidence>
<dbReference type="Proteomes" id="UP000663823">
    <property type="component" value="Unassembled WGS sequence"/>
</dbReference>
<proteinExistence type="predicted"/>
<name>A0A819WZT7_9BILA</name>
<sequence length="168" mass="19840">MSTQPSQIGTAPTESITMETNNEGDFNQILTDELVILSQSSIQLNMTNMIPSQVPNIPNPTTTHQNLTDDEFRARRREARRRRRQRRAERRRQARASQQQQRNQQRQERPRLEGVKRHIHEIHDDIFKNTNQVEKRLIVDHRNNPNIESELTRKRPPSSLLKLVQPTR</sequence>
<dbReference type="AlphaFoldDB" id="A0A819WZT7"/>
<feature type="compositionally biased region" description="Low complexity" evidence="1">
    <location>
        <begin position="95"/>
        <end position="104"/>
    </location>
</feature>
<evidence type="ECO:0000313" key="2">
    <source>
        <dbReference type="EMBL" id="CAF4129464.1"/>
    </source>
</evidence>
<feature type="region of interest" description="Disordered" evidence="1">
    <location>
        <begin position="147"/>
        <end position="168"/>
    </location>
</feature>
<organism evidence="2 3">
    <name type="scientific">Rotaria sordida</name>
    <dbReference type="NCBI Taxonomy" id="392033"/>
    <lineage>
        <taxon>Eukaryota</taxon>
        <taxon>Metazoa</taxon>
        <taxon>Spiralia</taxon>
        <taxon>Gnathifera</taxon>
        <taxon>Rotifera</taxon>
        <taxon>Eurotatoria</taxon>
        <taxon>Bdelloidea</taxon>
        <taxon>Philodinida</taxon>
        <taxon>Philodinidae</taxon>
        <taxon>Rotaria</taxon>
    </lineage>
</organism>
<reference evidence="2" key="1">
    <citation type="submission" date="2021-02" db="EMBL/GenBank/DDBJ databases">
        <authorList>
            <person name="Nowell W R."/>
        </authorList>
    </citation>
    <scope>NUCLEOTIDE SEQUENCE</scope>
</reference>